<dbReference type="InterPro" id="IPR036852">
    <property type="entry name" value="Peptidase_S8/S53_dom_sf"/>
</dbReference>
<keyword evidence="5 6" id="KW-0720">Serine protease</keyword>
<organism evidence="11 12">
    <name type="scientific">Flavobacterium magnum</name>
    <dbReference type="NCBI Taxonomy" id="2162713"/>
    <lineage>
        <taxon>Bacteria</taxon>
        <taxon>Pseudomonadati</taxon>
        <taxon>Bacteroidota</taxon>
        <taxon>Flavobacteriia</taxon>
        <taxon>Flavobacteriales</taxon>
        <taxon>Flavobacteriaceae</taxon>
        <taxon>Flavobacterium</taxon>
    </lineage>
</organism>
<dbReference type="InterPro" id="IPR023828">
    <property type="entry name" value="Peptidase_S8_Ser-AS"/>
</dbReference>
<evidence type="ECO:0000256" key="5">
    <source>
        <dbReference type="ARBA" id="ARBA00022825"/>
    </source>
</evidence>
<dbReference type="SUPFAM" id="SSF52743">
    <property type="entry name" value="Subtilisin-like"/>
    <property type="match status" value="1"/>
</dbReference>
<gene>
    <name evidence="11" type="ORF">HYN48_09060</name>
</gene>
<evidence type="ECO:0000259" key="9">
    <source>
        <dbReference type="Pfam" id="PF00082"/>
    </source>
</evidence>
<dbReference type="OrthoDB" id="1407599at2"/>
<dbReference type="PANTHER" id="PTHR43806:SF67">
    <property type="entry name" value="EGF-LIKE DOMAIN-CONTAINING PROTEIN"/>
    <property type="match status" value="1"/>
</dbReference>
<dbReference type="InterPro" id="IPR017317">
    <property type="entry name" value="Pept_S8_subtilisin_bacteroid-2"/>
</dbReference>
<keyword evidence="3 8" id="KW-0732">Signal</keyword>
<dbReference type="GO" id="GO:0006508">
    <property type="term" value="P:proteolysis"/>
    <property type="evidence" value="ECO:0007669"/>
    <property type="project" value="UniProtKB-KW"/>
</dbReference>
<feature type="active site" description="Charge relay system" evidence="6">
    <location>
        <position position="218"/>
    </location>
</feature>
<dbReference type="KEGG" id="fmg:HYN48_09060"/>
<proteinExistence type="inferred from homology"/>
<dbReference type="AlphaFoldDB" id="A0A2S0RE45"/>
<dbReference type="Pfam" id="PF18962">
    <property type="entry name" value="Por_Secre_tail"/>
    <property type="match status" value="1"/>
</dbReference>
<comment type="similarity">
    <text evidence="1 6 7">Belongs to the peptidase S8 family.</text>
</comment>
<evidence type="ECO:0000256" key="6">
    <source>
        <dbReference type="PROSITE-ProRule" id="PRU01240"/>
    </source>
</evidence>
<keyword evidence="12" id="KW-1185">Reference proteome</keyword>
<feature type="domain" description="Peptidase S8/S53" evidence="9">
    <location>
        <begin position="169"/>
        <end position="443"/>
    </location>
</feature>
<dbReference type="PIRSF" id="PIRSF037903">
    <property type="entry name" value="Subtilisin_rel_GFO_2223"/>
    <property type="match status" value="1"/>
</dbReference>
<dbReference type="PROSITE" id="PS00136">
    <property type="entry name" value="SUBTILASE_ASP"/>
    <property type="match status" value="1"/>
</dbReference>
<evidence type="ECO:0000259" key="10">
    <source>
        <dbReference type="Pfam" id="PF18962"/>
    </source>
</evidence>
<dbReference type="InterPro" id="IPR026444">
    <property type="entry name" value="Secre_tail"/>
</dbReference>
<dbReference type="PROSITE" id="PS51892">
    <property type="entry name" value="SUBTILASE"/>
    <property type="match status" value="1"/>
</dbReference>
<feature type="active site" description="Charge relay system" evidence="6">
    <location>
        <position position="178"/>
    </location>
</feature>
<keyword evidence="4 6" id="KW-0378">Hydrolase</keyword>
<dbReference type="Pfam" id="PF00082">
    <property type="entry name" value="Peptidase_S8"/>
    <property type="match status" value="1"/>
</dbReference>
<dbReference type="GO" id="GO:0004252">
    <property type="term" value="F:serine-type endopeptidase activity"/>
    <property type="evidence" value="ECO:0007669"/>
    <property type="project" value="UniProtKB-UniRule"/>
</dbReference>
<feature type="signal peptide" evidence="8">
    <location>
        <begin position="1"/>
        <end position="18"/>
    </location>
</feature>
<sequence>MKKVILILFLTLSTALSAQQDAWIYFTDKPNAAGYLANPLSMLTQRSLDRRAAQNIALDVKDVPISQDYIDTVSSTPGVTVYARSKWLNAVHVRGTVADIQSLLDYTFVSAIDFADDTLDANGNRPAMAHRPASFLKAQETMVNLPYGNSQNQVAMLQGNQLHVDDYTGAGKVIAVLDAGFPGVDVLDAFSRLRNNNHILGGYDFVNRVPDFYTSNNHGTAVLSTMGAYVQDQIVGTAPDADYYLFITESNVDENPLEESLWVEAAEEADRLGADIITTSLGYFHFVNPAYNYDYSDMNGTKAFISRGADIAFTRGIVVVASAGNSGGSATDPHISVPADAFNVLAVGAVNATEQHAVFSSIGPSADGRVKPDVVAQGEQAIVVNSSGDIQGANGTSFSAPIIAGLTACLWQALPNKTNAEIVSLIRQSADHYNSPDAMFGYGIPDFAAAVTAAGIEDEVLPLYAVYPNPVKETLSIKTENFSVPAVIVLYNATGQLVFKQQINAPLSQIDLQQLAQGIYLYKISADNVQATGRIIKQ</sequence>
<dbReference type="PROSITE" id="PS00138">
    <property type="entry name" value="SUBTILASE_SER"/>
    <property type="match status" value="1"/>
</dbReference>
<reference evidence="11 12" key="1">
    <citation type="submission" date="2018-04" db="EMBL/GenBank/DDBJ databases">
        <title>Genome sequencing of Flavobacterium sp. HYN0048.</title>
        <authorList>
            <person name="Yi H."/>
            <person name="Baek C."/>
        </authorList>
    </citation>
    <scope>NUCLEOTIDE SEQUENCE [LARGE SCALE GENOMIC DNA]</scope>
    <source>
        <strain evidence="11 12">HYN0048</strain>
    </source>
</reference>
<dbReference type="PANTHER" id="PTHR43806">
    <property type="entry name" value="PEPTIDASE S8"/>
    <property type="match status" value="1"/>
</dbReference>
<dbReference type="Gene3D" id="3.40.50.200">
    <property type="entry name" value="Peptidase S8/S53 domain"/>
    <property type="match status" value="1"/>
</dbReference>
<protein>
    <submittedName>
        <fullName evidence="11">Peptidase S8</fullName>
    </submittedName>
</protein>
<feature type="domain" description="Secretion system C-terminal sorting" evidence="10">
    <location>
        <begin position="466"/>
        <end position="535"/>
    </location>
</feature>
<evidence type="ECO:0000256" key="7">
    <source>
        <dbReference type="RuleBase" id="RU003355"/>
    </source>
</evidence>
<dbReference type="InterPro" id="IPR050131">
    <property type="entry name" value="Peptidase_S8_subtilisin-like"/>
</dbReference>
<dbReference type="NCBIfam" id="TIGR04183">
    <property type="entry name" value="Por_Secre_tail"/>
    <property type="match status" value="1"/>
</dbReference>
<dbReference type="EMBL" id="CP028811">
    <property type="protein sequence ID" value="AWA30217.1"/>
    <property type="molecule type" value="Genomic_DNA"/>
</dbReference>
<evidence type="ECO:0000313" key="12">
    <source>
        <dbReference type="Proteomes" id="UP000244193"/>
    </source>
</evidence>
<evidence type="ECO:0000256" key="8">
    <source>
        <dbReference type="SAM" id="SignalP"/>
    </source>
</evidence>
<keyword evidence="2 6" id="KW-0645">Protease</keyword>
<feature type="active site" description="Charge relay system" evidence="6">
    <location>
        <position position="397"/>
    </location>
</feature>
<evidence type="ECO:0000313" key="11">
    <source>
        <dbReference type="EMBL" id="AWA30217.1"/>
    </source>
</evidence>
<dbReference type="InterPro" id="IPR023827">
    <property type="entry name" value="Peptidase_S8_Asp-AS"/>
</dbReference>
<evidence type="ECO:0000256" key="1">
    <source>
        <dbReference type="ARBA" id="ARBA00011073"/>
    </source>
</evidence>
<accession>A0A2S0RE45</accession>
<dbReference type="InterPro" id="IPR015500">
    <property type="entry name" value="Peptidase_S8_subtilisin-rel"/>
</dbReference>
<evidence type="ECO:0000256" key="4">
    <source>
        <dbReference type="ARBA" id="ARBA00022801"/>
    </source>
</evidence>
<dbReference type="Proteomes" id="UP000244193">
    <property type="component" value="Chromosome"/>
</dbReference>
<name>A0A2S0RE45_9FLAO</name>
<dbReference type="PRINTS" id="PR00723">
    <property type="entry name" value="SUBTILISIN"/>
</dbReference>
<evidence type="ECO:0000256" key="2">
    <source>
        <dbReference type="ARBA" id="ARBA00022670"/>
    </source>
</evidence>
<dbReference type="CDD" id="cd07493">
    <property type="entry name" value="Peptidases_S8_9"/>
    <property type="match status" value="1"/>
</dbReference>
<dbReference type="RefSeq" id="WP_108370854.1">
    <property type="nucleotide sequence ID" value="NZ_CP028811.1"/>
</dbReference>
<feature type="chain" id="PRO_5015771415" evidence="8">
    <location>
        <begin position="19"/>
        <end position="538"/>
    </location>
</feature>
<dbReference type="InterPro" id="IPR000209">
    <property type="entry name" value="Peptidase_S8/S53_dom"/>
</dbReference>
<evidence type="ECO:0000256" key="3">
    <source>
        <dbReference type="ARBA" id="ARBA00022729"/>
    </source>
</evidence>